<evidence type="ECO:0000256" key="9">
    <source>
        <dbReference type="ARBA" id="ARBA00023136"/>
    </source>
</evidence>
<dbReference type="PANTHER" id="PTHR23289:SF2">
    <property type="entry name" value="CYTOCHROME C OXIDASE ASSEMBLY PROTEIN COX15 HOMOLOG"/>
    <property type="match status" value="1"/>
</dbReference>
<comment type="subunit">
    <text evidence="12">Interacts with CtaB.</text>
</comment>
<comment type="similarity">
    <text evidence="12">Belongs to the COX15/CtaA family. Type 2 subfamily.</text>
</comment>
<protein>
    <recommendedName>
        <fullName evidence="12">Heme A synthase</fullName>
        <shortName evidence="12">HAS</shortName>
        <ecNumber evidence="12">1.17.99.9</ecNumber>
    </recommendedName>
    <alternativeName>
        <fullName evidence="12">Cytochrome aa3-controlling protein</fullName>
    </alternativeName>
</protein>
<feature type="transmembrane region" description="Helical" evidence="12">
    <location>
        <begin position="39"/>
        <end position="59"/>
    </location>
</feature>
<dbReference type="EC" id="1.17.99.9" evidence="12"/>
<accession>A0A239GWV2</accession>
<feature type="binding site" description="axial binding residue" evidence="12">
    <location>
        <position position="285"/>
    </location>
    <ligand>
        <name>heme</name>
        <dbReference type="ChEBI" id="CHEBI:30413"/>
    </ligand>
    <ligandPart>
        <name>Fe</name>
        <dbReference type="ChEBI" id="CHEBI:18248"/>
    </ligandPart>
</feature>
<dbReference type="HAMAP" id="MF_01665">
    <property type="entry name" value="HemeA_synth_type2"/>
    <property type="match status" value="1"/>
</dbReference>
<feature type="transmembrane region" description="Helical" evidence="12">
    <location>
        <begin position="151"/>
        <end position="169"/>
    </location>
</feature>
<evidence type="ECO:0000256" key="11">
    <source>
        <dbReference type="ARBA" id="ARBA00048044"/>
    </source>
</evidence>
<keyword evidence="3 12" id="KW-0812">Transmembrane</keyword>
<feature type="transmembrane region" description="Helical" evidence="12">
    <location>
        <begin position="121"/>
        <end position="139"/>
    </location>
</feature>
<evidence type="ECO:0000256" key="2">
    <source>
        <dbReference type="ARBA" id="ARBA00004141"/>
    </source>
</evidence>
<evidence type="ECO:0000256" key="7">
    <source>
        <dbReference type="ARBA" id="ARBA00023004"/>
    </source>
</evidence>
<dbReference type="GO" id="GO:0006784">
    <property type="term" value="P:heme A biosynthetic process"/>
    <property type="evidence" value="ECO:0007669"/>
    <property type="project" value="UniProtKB-UniRule"/>
</dbReference>
<feature type="transmembrane region" description="Helical" evidence="12">
    <location>
        <begin position="181"/>
        <end position="202"/>
    </location>
</feature>
<keyword evidence="5 12" id="KW-1133">Transmembrane helix</keyword>
<dbReference type="GO" id="GO:0046872">
    <property type="term" value="F:metal ion binding"/>
    <property type="evidence" value="ECO:0007669"/>
    <property type="project" value="UniProtKB-KW"/>
</dbReference>
<keyword evidence="8 12" id="KW-0350">Heme biosynthesis</keyword>
<dbReference type="Proteomes" id="UP000198339">
    <property type="component" value="Unassembled WGS sequence"/>
</dbReference>
<comment type="catalytic activity">
    <reaction evidence="11">
        <text>Fe(II)-heme o + 2 A + H2O = Fe(II)-heme a + 2 AH2</text>
        <dbReference type="Rhea" id="RHEA:63388"/>
        <dbReference type="ChEBI" id="CHEBI:13193"/>
        <dbReference type="ChEBI" id="CHEBI:15377"/>
        <dbReference type="ChEBI" id="CHEBI:17499"/>
        <dbReference type="ChEBI" id="CHEBI:60530"/>
        <dbReference type="ChEBI" id="CHEBI:61715"/>
        <dbReference type="EC" id="1.17.99.9"/>
    </reaction>
    <physiologicalReaction direction="left-to-right" evidence="11">
        <dbReference type="Rhea" id="RHEA:63389"/>
    </physiologicalReaction>
</comment>
<evidence type="ECO:0000256" key="12">
    <source>
        <dbReference type="HAMAP-Rule" id="MF_01665"/>
    </source>
</evidence>
<reference evidence="13 14" key="1">
    <citation type="submission" date="2017-06" db="EMBL/GenBank/DDBJ databases">
        <authorList>
            <person name="Kim H.J."/>
            <person name="Triplett B.A."/>
        </authorList>
    </citation>
    <scope>NUCLEOTIDE SEQUENCE [LARGE SCALE GENOMIC DNA]</scope>
    <source>
        <strain evidence="13 14">DS15</strain>
    </source>
</reference>
<dbReference type="UniPathway" id="UPA00269">
    <property type="reaction ID" value="UER00713"/>
</dbReference>
<comment type="pathway">
    <text evidence="10 12">Porphyrin-containing compound metabolism; heme A biosynthesis; heme A from heme O: step 1/1.</text>
</comment>
<dbReference type="InterPro" id="IPR003780">
    <property type="entry name" value="COX15/CtaA_fam"/>
</dbReference>
<sequence length="372" mass="40684">MIDPRATHRPLAYRGASDDRAAMTEASSARTRPAALSRWLWVVALLVIAIVAVGGITRLTESGLSITEWKPVSGILPPLSDAAWQAEFEKYKQIPEYQQINRGMSLAAFKGIFFWEWLHRILGRFVGLALLVPLVWYAFRRAIPAGYGWRLFALAALVGLQGAIGWWMVASGLVQRTDVSHFRLATHLLTALFLLAGLVWTARDLAQLARDPGARPARLTGGAIAVIAVLVVQLLLGAWTAGLNAGYVANTWPLMNDRLFPEGIDWSSGAWMAITNDPFLIHFLHRWWAWVAALALLLLARALWRRGGRTEARLLLLVVAAQMTLGIATVVTGVSMWIAVLHQVTGALLVATTAAALHRLGRCDAQGAAPKM</sequence>
<dbReference type="Pfam" id="PF02628">
    <property type="entry name" value="COX15-CtaA"/>
    <property type="match status" value="1"/>
</dbReference>
<dbReference type="AlphaFoldDB" id="A0A239GWV2"/>
<keyword evidence="7 12" id="KW-0408">Iron</keyword>
<feature type="binding site" description="axial binding residue" evidence="12">
    <location>
        <position position="342"/>
    </location>
    <ligand>
        <name>heme</name>
        <dbReference type="ChEBI" id="CHEBI:30413"/>
    </ligand>
    <ligandPart>
        <name>Fe</name>
        <dbReference type="ChEBI" id="CHEBI:18248"/>
    </ligandPart>
</feature>
<evidence type="ECO:0000256" key="4">
    <source>
        <dbReference type="ARBA" id="ARBA00022723"/>
    </source>
</evidence>
<evidence type="ECO:0000256" key="6">
    <source>
        <dbReference type="ARBA" id="ARBA00023002"/>
    </source>
</evidence>
<evidence type="ECO:0000256" key="5">
    <source>
        <dbReference type="ARBA" id="ARBA00022989"/>
    </source>
</evidence>
<feature type="transmembrane region" description="Helical" evidence="12">
    <location>
        <begin position="316"/>
        <end position="340"/>
    </location>
</feature>
<keyword evidence="6 12" id="KW-0560">Oxidoreductase</keyword>
<keyword evidence="14" id="KW-1185">Reference proteome</keyword>
<comment type="subcellular location">
    <subcellularLocation>
        <location evidence="12">Cell membrane</location>
        <topology evidence="12">Multi-pass membrane protein</topology>
    </subcellularLocation>
    <subcellularLocation>
        <location evidence="2">Membrane</location>
        <topology evidence="2">Multi-pass membrane protein</topology>
    </subcellularLocation>
</comment>
<evidence type="ECO:0000256" key="8">
    <source>
        <dbReference type="ARBA" id="ARBA00023133"/>
    </source>
</evidence>
<evidence type="ECO:0000313" key="14">
    <source>
        <dbReference type="Proteomes" id="UP000198339"/>
    </source>
</evidence>
<evidence type="ECO:0000256" key="3">
    <source>
        <dbReference type="ARBA" id="ARBA00022692"/>
    </source>
</evidence>
<evidence type="ECO:0000256" key="1">
    <source>
        <dbReference type="ARBA" id="ARBA00001970"/>
    </source>
</evidence>
<dbReference type="PANTHER" id="PTHR23289">
    <property type="entry name" value="CYTOCHROME C OXIDASE ASSEMBLY PROTEIN COX15"/>
    <property type="match status" value="1"/>
</dbReference>
<evidence type="ECO:0000256" key="10">
    <source>
        <dbReference type="ARBA" id="ARBA00044501"/>
    </source>
</evidence>
<dbReference type="GO" id="GO:0005886">
    <property type="term" value="C:plasma membrane"/>
    <property type="evidence" value="ECO:0007669"/>
    <property type="project" value="UniProtKB-SubCell"/>
</dbReference>
<dbReference type="EMBL" id="FZPA01000004">
    <property type="protein sequence ID" value="SNS73617.1"/>
    <property type="molecule type" value="Genomic_DNA"/>
</dbReference>
<comment type="cofactor">
    <cofactor evidence="1 12">
        <name>heme b</name>
        <dbReference type="ChEBI" id="CHEBI:60344"/>
    </cofactor>
</comment>
<feature type="transmembrane region" description="Helical" evidence="12">
    <location>
        <begin position="223"/>
        <end position="249"/>
    </location>
</feature>
<comment type="function">
    <text evidence="12">Catalyzes the conversion of heme O to heme A by two successive hydroxylations of the methyl group at C8. The first hydroxylation forms heme I, the second hydroxylation results in an unstable dihydroxymethyl group, which spontaneously dehydrates, resulting in the formyl group of heme A.</text>
</comment>
<comment type="caution">
    <text evidence="12">Lacks conserved residue(s) required for the propagation of feature annotation.</text>
</comment>
<feature type="transmembrane region" description="Helical" evidence="12">
    <location>
        <begin position="287"/>
        <end position="304"/>
    </location>
</feature>
<proteinExistence type="inferred from homology"/>
<keyword evidence="9 12" id="KW-0472">Membrane</keyword>
<dbReference type="InterPro" id="IPR023754">
    <property type="entry name" value="HemeA_Synthase_type2"/>
</dbReference>
<gene>
    <name evidence="12" type="primary">ctaA</name>
    <name evidence="13" type="ORF">SAMN06295955_104143</name>
</gene>
<name>A0A239GWV2_9SPHN</name>
<dbReference type="GO" id="GO:0120547">
    <property type="term" value="F:heme A synthase activity"/>
    <property type="evidence" value="ECO:0007669"/>
    <property type="project" value="UniProtKB-EC"/>
</dbReference>
<keyword evidence="4 12" id="KW-0479">Metal-binding</keyword>
<evidence type="ECO:0000313" key="13">
    <source>
        <dbReference type="EMBL" id="SNS73617.1"/>
    </source>
</evidence>
<keyword evidence="12" id="KW-1003">Cell membrane</keyword>
<organism evidence="13 14">
    <name type="scientific">Sphingopyxis indica</name>
    <dbReference type="NCBI Taxonomy" id="436663"/>
    <lineage>
        <taxon>Bacteria</taxon>
        <taxon>Pseudomonadati</taxon>
        <taxon>Pseudomonadota</taxon>
        <taxon>Alphaproteobacteria</taxon>
        <taxon>Sphingomonadales</taxon>
        <taxon>Sphingomonadaceae</taxon>
        <taxon>Sphingopyxis</taxon>
    </lineage>
</organism>